<dbReference type="Proteomes" id="UP000697107">
    <property type="component" value="Unassembled WGS sequence"/>
</dbReference>
<evidence type="ECO:0000313" key="3">
    <source>
        <dbReference type="EMBL" id="KAG2985570.1"/>
    </source>
</evidence>
<sequence>MSRCLPVIWKRVNQCFFVGCVVWRVSFKPFETAQKQAALPGGSPLPPDLLKLPAGSVTVETFKKQLMLYAGCRTTQDLRGTTCVRSSMEGLIGVIKYLE</sequence>
<reference evidence="2" key="1">
    <citation type="submission" date="2018-10" db="EMBL/GenBank/DDBJ databases">
        <title>Effector identification in a new, highly contiguous assembly of the strawberry crown rot pathogen Phytophthora cactorum.</title>
        <authorList>
            <person name="Armitage A.D."/>
            <person name="Nellist C.F."/>
            <person name="Bates H."/>
            <person name="Vickerstaff R.J."/>
            <person name="Harrison R.J."/>
        </authorList>
    </citation>
    <scope>NUCLEOTIDE SEQUENCE</scope>
    <source>
        <strain evidence="1">15-7</strain>
        <strain evidence="2">4040</strain>
        <strain evidence="3">P415</strain>
    </source>
</reference>
<dbReference type="Proteomes" id="UP000736787">
    <property type="component" value="Unassembled WGS sequence"/>
</dbReference>
<accession>A0A8T1D2Z1</accession>
<proteinExistence type="predicted"/>
<protein>
    <submittedName>
        <fullName evidence="2">Uncharacterized protein</fullName>
    </submittedName>
</protein>
<comment type="caution">
    <text evidence="2">The sequence shown here is derived from an EMBL/GenBank/DDBJ whole genome shotgun (WGS) entry which is preliminary data.</text>
</comment>
<name>A0A8T1D2Z1_9STRA</name>
<dbReference type="AlphaFoldDB" id="A0A8T1D2Z1"/>
<dbReference type="EMBL" id="RCMK01000378">
    <property type="protein sequence ID" value="KAG2932489.1"/>
    <property type="molecule type" value="Genomic_DNA"/>
</dbReference>
<dbReference type="Proteomes" id="UP000735874">
    <property type="component" value="Unassembled WGS sequence"/>
</dbReference>
<evidence type="ECO:0000313" key="1">
    <source>
        <dbReference type="EMBL" id="KAG2859228.1"/>
    </source>
</evidence>
<organism evidence="2 4">
    <name type="scientific">Phytophthora cactorum</name>
    <dbReference type="NCBI Taxonomy" id="29920"/>
    <lineage>
        <taxon>Eukaryota</taxon>
        <taxon>Sar</taxon>
        <taxon>Stramenopiles</taxon>
        <taxon>Oomycota</taxon>
        <taxon>Peronosporomycetes</taxon>
        <taxon>Peronosporales</taxon>
        <taxon>Peronosporaceae</taxon>
        <taxon>Phytophthora</taxon>
    </lineage>
</organism>
<dbReference type="EMBL" id="RCML01000209">
    <property type="protein sequence ID" value="KAG2985570.1"/>
    <property type="molecule type" value="Genomic_DNA"/>
</dbReference>
<dbReference type="EMBL" id="RCMG01000224">
    <property type="protein sequence ID" value="KAG2859228.1"/>
    <property type="molecule type" value="Genomic_DNA"/>
</dbReference>
<evidence type="ECO:0000313" key="2">
    <source>
        <dbReference type="EMBL" id="KAG2932489.1"/>
    </source>
</evidence>
<evidence type="ECO:0000313" key="4">
    <source>
        <dbReference type="Proteomes" id="UP000736787"/>
    </source>
</evidence>
<gene>
    <name evidence="1" type="ORF">PC113_g9115</name>
    <name evidence="2" type="ORF">PC117_g13135</name>
    <name evidence="3" type="ORF">PC118_g8254</name>
</gene>